<dbReference type="SUPFAM" id="SSF54593">
    <property type="entry name" value="Glyoxalase/Bleomycin resistance protein/Dihydroxybiphenyl dioxygenase"/>
    <property type="match status" value="1"/>
</dbReference>
<evidence type="ECO:0000256" key="1">
    <source>
        <dbReference type="SAM" id="MobiDB-lite"/>
    </source>
</evidence>
<dbReference type="Gene3D" id="3.20.20.410">
    <property type="entry name" value="Protein of unknown function UPF0759"/>
    <property type="match status" value="1"/>
</dbReference>
<name>A0AA38XVK2_9EURO</name>
<dbReference type="InterPro" id="IPR002763">
    <property type="entry name" value="DUF72"/>
</dbReference>
<dbReference type="Gene3D" id="3.30.720.110">
    <property type="match status" value="1"/>
</dbReference>
<organism evidence="3">
    <name type="scientific">Knufia peltigerae</name>
    <dbReference type="NCBI Taxonomy" id="1002370"/>
    <lineage>
        <taxon>Eukaryota</taxon>
        <taxon>Fungi</taxon>
        <taxon>Dikarya</taxon>
        <taxon>Ascomycota</taxon>
        <taxon>Pezizomycotina</taxon>
        <taxon>Eurotiomycetes</taxon>
        <taxon>Chaetothyriomycetidae</taxon>
        <taxon>Chaetothyriales</taxon>
        <taxon>Trichomeriaceae</taxon>
        <taxon>Knufia</taxon>
    </lineage>
</organism>
<dbReference type="PANTHER" id="PTHR30348">
    <property type="entry name" value="UNCHARACTERIZED PROTEIN YECE"/>
    <property type="match status" value="1"/>
</dbReference>
<feature type="compositionally biased region" description="Polar residues" evidence="1">
    <location>
        <begin position="405"/>
        <end position="414"/>
    </location>
</feature>
<comment type="caution">
    <text evidence="3">The sequence shown here is derived from an EMBL/GenBank/DDBJ whole genome shotgun (WGS) entry which is preliminary data.</text>
</comment>
<feature type="domain" description="VOC" evidence="2">
    <location>
        <begin position="10"/>
        <end position="138"/>
    </location>
</feature>
<proteinExistence type="predicted"/>
<dbReference type="InterPro" id="IPR004360">
    <property type="entry name" value="Glyas_Fos-R_dOase_dom"/>
</dbReference>
<accession>A0AA38XVK2</accession>
<dbReference type="InterPro" id="IPR037523">
    <property type="entry name" value="VOC_core"/>
</dbReference>
<dbReference type="Pfam" id="PF01904">
    <property type="entry name" value="DUF72"/>
    <property type="match status" value="1"/>
</dbReference>
<reference evidence="3" key="1">
    <citation type="submission" date="2022-10" db="EMBL/GenBank/DDBJ databases">
        <title>Culturing micro-colonial fungi from biological soil crusts in the Mojave desert and describing Neophaeococcomyces mojavensis, and introducing the new genera and species Taxawa tesnikishii.</title>
        <authorList>
            <person name="Kurbessoian T."/>
            <person name="Stajich J.E."/>
        </authorList>
    </citation>
    <scope>NUCLEOTIDE SEQUENCE</scope>
    <source>
        <strain evidence="3">TK_35</strain>
    </source>
</reference>
<dbReference type="SUPFAM" id="SSF117396">
    <property type="entry name" value="TM1631-like"/>
    <property type="match status" value="1"/>
</dbReference>
<dbReference type="Gene3D" id="3.30.720.120">
    <property type="match status" value="1"/>
</dbReference>
<evidence type="ECO:0000259" key="2">
    <source>
        <dbReference type="PROSITE" id="PS51819"/>
    </source>
</evidence>
<evidence type="ECO:0000313" key="3">
    <source>
        <dbReference type="EMBL" id="KAJ9624634.1"/>
    </source>
</evidence>
<dbReference type="Pfam" id="PF00903">
    <property type="entry name" value="Glyoxalase"/>
    <property type="match status" value="1"/>
</dbReference>
<dbReference type="InterPro" id="IPR036520">
    <property type="entry name" value="UPF0759_sf"/>
</dbReference>
<protein>
    <recommendedName>
        <fullName evidence="2">VOC domain-containing protein</fullName>
    </recommendedName>
</protein>
<feature type="region of interest" description="Disordered" evidence="1">
    <location>
        <begin position="403"/>
        <end position="423"/>
    </location>
</feature>
<dbReference type="PROSITE" id="PS51819">
    <property type="entry name" value="VOC"/>
    <property type="match status" value="1"/>
</dbReference>
<dbReference type="PANTHER" id="PTHR30348:SF4">
    <property type="entry name" value="DUF72 DOMAIN-CONTAINING PROTEIN"/>
    <property type="match status" value="1"/>
</dbReference>
<dbReference type="AlphaFoldDB" id="A0AA38XVK2"/>
<sequence length="423" mass="45607">MGANGQSSNGSAIIPCLRYRDALAAIDWLQRAFGFHAQAVYADGDTVHHAQLVFGQGMIMLGSASNSGEWAKLAVMPDEVGGRQTQSACVIVTDVDAHYARAQAAGARIVIDIADQAYGGRGYACAHPEGYLWWFGTSALPVRCGIGGWVFPQWRGGAFYPPGLIQREELAYASRALRCIEINGTFYRTPTAAQCAQWAAQTPDGFRFSMKAPRHLVQRRDLSSTVEAAGSFLQAAIALGDRLGPLLWQFDPQHPADAEALDTFMARLPQQLDGTVLQHALEVRNAGVHGPELVEAARRHGVALVIEDSDESPLHGDITAGFVYARIKRSQARLTEGLPLPMQQRWAGRARCWARGEIVDDLPCLAPPAAAASREVYLLCIGAGKARNPAAAMALQRLIDDASNPLPTAGSSPARTPHRRAVR</sequence>
<dbReference type="EMBL" id="JAPDRN010000092">
    <property type="protein sequence ID" value="KAJ9624634.1"/>
    <property type="molecule type" value="Genomic_DNA"/>
</dbReference>
<dbReference type="InterPro" id="IPR029068">
    <property type="entry name" value="Glyas_Bleomycin-R_OHBP_Dase"/>
</dbReference>
<gene>
    <name evidence="3" type="ORF">H2204_010673</name>
</gene>